<accession>A0A6J7IY55</accession>
<name>A0A6J7IY55_9ZZZZ</name>
<evidence type="ECO:0000313" key="2">
    <source>
        <dbReference type="EMBL" id="CAB4936043.1"/>
    </source>
</evidence>
<feature type="compositionally biased region" description="Low complexity" evidence="1">
    <location>
        <begin position="26"/>
        <end position="36"/>
    </location>
</feature>
<reference evidence="2" key="1">
    <citation type="submission" date="2020-05" db="EMBL/GenBank/DDBJ databases">
        <authorList>
            <person name="Chiriac C."/>
            <person name="Salcher M."/>
            <person name="Ghai R."/>
            <person name="Kavagutti S V."/>
        </authorList>
    </citation>
    <scope>NUCLEOTIDE SEQUENCE</scope>
</reference>
<feature type="region of interest" description="Disordered" evidence="1">
    <location>
        <begin position="1"/>
        <end position="36"/>
    </location>
</feature>
<sequence length="241" mass="24236">MSDDPRGPLSFGDERPIAGGTGEPQGPGEPAHAAPAAQRRLPRILLAVAGLALLALVTVNTLRTDGASSTGPPPGSVMTPFAAPLATSSLVGDVNVARRAGQGPAGAVAACDVRGAAVLNSCDLVDGRPAVLVFFTASKARCVAQVDRLAAAAVGQPGVRVAAIALGGDRRTLRELVLAHDWTIPVAHDRDAVLGNLYGVVVCPQITELRAGGRVGATTVGELSQAALDQRLATLAAGGSR</sequence>
<gene>
    <name evidence="2" type="ORF">UFOPK3674_01481</name>
</gene>
<proteinExistence type="predicted"/>
<feature type="compositionally biased region" description="Basic and acidic residues" evidence="1">
    <location>
        <begin position="1"/>
        <end position="16"/>
    </location>
</feature>
<dbReference type="Gene3D" id="3.40.30.10">
    <property type="entry name" value="Glutaredoxin"/>
    <property type="match status" value="1"/>
</dbReference>
<dbReference type="EMBL" id="CAFBMX010000007">
    <property type="protein sequence ID" value="CAB4936043.1"/>
    <property type="molecule type" value="Genomic_DNA"/>
</dbReference>
<evidence type="ECO:0000256" key="1">
    <source>
        <dbReference type="SAM" id="MobiDB-lite"/>
    </source>
</evidence>
<dbReference type="SUPFAM" id="SSF52833">
    <property type="entry name" value="Thioredoxin-like"/>
    <property type="match status" value="1"/>
</dbReference>
<organism evidence="2">
    <name type="scientific">freshwater metagenome</name>
    <dbReference type="NCBI Taxonomy" id="449393"/>
    <lineage>
        <taxon>unclassified sequences</taxon>
        <taxon>metagenomes</taxon>
        <taxon>ecological metagenomes</taxon>
    </lineage>
</organism>
<dbReference type="AlphaFoldDB" id="A0A6J7IY55"/>
<protein>
    <submittedName>
        <fullName evidence="2">Unannotated protein</fullName>
    </submittedName>
</protein>
<dbReference type="InterPro" id="IPR036249">
    <property type="entry name" value="Thioredoxin-like_sf"/>
</dbReference>